<dbReference type="PANTHER" id="PTHR12560:SF58">
    <property type="entry name" value="CERAMIDE SYNTHASE 1"/>
    <property type="match status" value="1"/>
</dbReference>
<name>B3S330_TRIAD</name>
<evidence type="ECO:0000256" key="8">
    <source>
        <dbReference type="SAM" id="MobiDB-lite"/>
    </source>
</evidence>
<dbReference type="InterPro" id="IPR006634">
    <property type="entry name" value="TLC-dom"/>
</dbReference>
<evidence type="ECO:0000256" key="5">
    <source>
        <dbReference type="ARBA" id="ARBA00022989"/>
    </source>
</evidence>
<dbReference type="Proteomes" id="UP000009022">
    <property type="component" value="Unassembled WGS sequence"/>
</dbReference>
<feature type="transmembrane region" description="Helical" evidence="9">
    <location>
        <begin position="156"/>
        <end position="177"/>
    </location>
</feature>
<dbReference type="OrthoDB" id="537032at2759"/>
<evidence type="ECO:0000256" key="9">
    <source>
        <dbReference type="SAM" id="Phobius"/>
    </source>
</evidence>
<accession>B3S330</accession>
<keyword evidence="5 9" id="KW-1133">Transmembrane helix</keyword>
<feature type="compositionally biased region" description="Basic and acidic residues" evidence="8">
    <location>
        <begin position="343"/>
        <end position="354"/>
    </location>
</feature>
<dbReference type="EMBL" id="DS985248">
    <property type="protein sequence ID" value="EDV22723.1"/>
    <property type="molecule type" value="Genomic_DNA"/>
</dbReference>
<reference evidence="11 12" key="1">
    <citation type="journal article" date="2008" name="Nature">
        <title>The Trichoplax genome and the nature of placozoans.</title>
        <authorList>
            <person name="Srivastava M."/>
            <person name="Begovic E."/>
            <person name="Chapman J."/>
            <person name="Putnam N.H."/>
            <person name="Hellsten U."/>
            <person name="Kawashima T."/>
            <person name="Kuo A."/>
            <person name="Mitros T."/>
            <person name="Salamov A."/>
            <person name="Carpenter M.L."/>
            <person name="Signorovitch A.Y."/>
            <person name="Moreno M.A."/>
            <person name="Kamm K."/>
            <person name="Grimwood J."/>
            <person name="Schmutz J."/>
            <person name="Shapiro H."/>
            <person name="Grigoriev I.V."/>
            <person name="Buss L.W."/>
            <person name="Schierwater B."/>
            <person name="Dellaporta S.L."/>
            <person name="Rokhsar D.S."/>
        </authorList>
    </citation>
    <scope>NUCLEOTIDE SEQUENCE [LARGE SCALE GENOMIC DNA]</scope>
    <source>
        <strain evidence="11 12">Grell-BS-1999</strain>
    </source>
</reference>
<evidence type="ECO:0000256" key="4">
    <source>
        <dbReference type="ARBA" id="ARBA00022692"/>
    </source>
</evidence>
<dbReference type="Pfam" id="PF03798">
    <property type="entry name" value="TRAM_LAG1_CLN8"/>
    <property type="match status" value="1"/>
</dbReference>
<evidence type="ECO:0000256" key="7">
    <source>
        <dbReference type="PROSITE-ProRule" id="PRU00205"/>
    </source>
</evidence>
<dbReference type="PROSITE" id="PS50922">
    <property type="entry name" value="TLC"/>
    <property type="match status" value="1"/>
</dbReference>
<evidence type="ECO:0000256" key="2">
    <source>
        <dbReference type="ARBA" id="ARBA00004760"/>
    </source>
</evidence>
<sequence length="373" mass="44208">MAFVDYAAEDVTRLLPPHNDHPTFLTLIPDTYTSWMATRASRLTPSGQWKNGYLVELFHHFNMTAFEAQLVILVAVLLTLARYWITKFIAFPLANWLKLSNLNRRKFPESFWKFFFYLFSWSYCYHVVFHAGYSIFTDSKTCFQNYDPQALPKVDILMVYLIQGSFYIHSLYATLYMDERRKDTWMMILHHILTDTLIGFSHAFRYHNAGVLIIFTHDVTDICLEFAKLMQYLKLRDGKIHQLFEYLSNFGFVIFAITWVVFRLYWFPLKALHTVGHSAAYFAPTAPCMPTFVVLLWILFTMNVYWFSFIFTKFIGVVFKNEREIRDTREDEGEEILDLQEHVKDAKKFPKEKTATNNNSNHTSKKDSVRRRH</sequence>
<evidence type="ECO:0000313" key="12">
    <source>
        <dbReference type="Proteomes" id="UP000009022"/>
    </source>
</evidence>
<evidence type="ECO:0000256" key="3">
    <source>
        <dbReference type="ARBA" id="ARBA00004991"/>
    </source>
</evidence>
<feature type="transmembrane region" description="Helical" evidence="9">
    <location>
        <begin position="294"/>
        <end position="319"/>
    </location>
</feature>
<feature type="domain" description="TLC" evidence="10">
    <location>
        <begin position="109"/>
        <end position="319"/>
    </location>
</feature>
<keyword evidence="4 7" id="KW-0812">Transmembrane</keyword>
<feature type="transmembrane region" description="Helical" evidence="9">
    <location>
        <begin position="114"/>
        <end position="136"/>
    </location>
</feature>
<dbReference type="SMART" id="SM00724">
    <property type="entry name" value="TLC"/>
    <property type="match status" value="1"/>
</dbReference>
<comment type="pathway">
    <text evidence="2">Lipid metabolism; sphingolipid metabolism.</text>
</comment>
<dbReference type="CTD" id="6755802"/>
<dbReference type="UniPathway" id="UPA00222"/>
<dbReference type="GO" id="GO:0016020">
    <property type="term" value="C:membrane"/>
    <property type="evidence" value="ECO:0007669"/>
    <property type="project" value="UniProtKB-SubCell"/>
</dbReference>
<dbReference type="GeneID" id="6755802"/>
<dbReference type="AlphaFoldDB" id="B3S330"/>
<organism evidence="11 12">
    <name type="scientific">Trichoplax adhaerens</name>
    <name type="common">Trichoplax reptans</name>
    <dbReference type="NCBI Taxonomy" id="10228"/>
    <lineage>
        <taxon>Eukaryota</taxon>
        <taxon>Metazoa</taxon>
        <taxon>Placozoa</taxon>
        <taxon>Uniplacotomia</taxon>
        <taxon>Trichoplacea</taxon>
        <taxon>Trichoplacidae</taxon>
        <taxon>Trichoplax</taxon>
    </lineage>
</organism>
<dbReference type="InParanoid" id="B3S330"/>
<keyword evidence="12" id="KW-1185">Reference proteome</keyword>
<gene>
    <name evidence="11" type="ORF">TRIADDRAFT_58575</name>
</gene>
<dbReference type="KEGG" id="tad:TRIADDRAFT_58575"/>
<evidence type="ECO:0000313" key="11">
    <source>
        <dbReference type="EMBL" id="EDV22723.1"/>
    </source>
</evidence>
<dbReference type="eggNOG" id="KOG1607">
    <property type="taxonomic scope" value="Eukaryota"/>
</dbReference>
<dbReference type="RefSeq" id="XP_002114589.1">
    <property type="nucleotide sequence ID" value="XM_002114553.1"/>
</dbReference>
<proteinExistence type="predicted"/>
<evidence type="ECO:0000259" key="10">
    <source>
        <dbReference type="PROSITE" id="PS50922"/>
    </source>
</evidence>
<dbReference type="GO" id="GO:0050291">
    <property type="term" value="F:sphingosine N-acyltransferase activity"/>
    <property type="evidence" value="ECO:0000318"/>
    <property type="project" value="GO_Central"/>
</dbReference>
<dbReference type="GO" id="GO:0046513">
    <property type="term" value="P:ceramide biosynthetic process"/>
    <property type="evidence" value="ECO:0000318"/>
    <property type="project" value="GO_Central"/>
</dbReference>
<comment type="pathway">
    <text evidence="3">Sphingolipid metabolism.</text>
</comment>
<evidence type="ECO:0000256" key="6">
    <source>
        <dbReference type="ARBA" id="ARBA00023136"/>
    </source>
</evidence>
<feature type="region of interest" description="Disordered" evidence="8">
    <location>
        <begin position="343"/>
        <end position="373"/>
    </location>
</feature>
<keyword evidence="6 7" id="KW-0472">Membrane</keyword>
<comment type="subcellular location">
    <subcellularLocation>
        <location evidence="1">Membrane</location>
        <topology evidence="1">Multi-pass membrane protein</topology>
    </subcellularLocation>
</comment>
<dbReference type="OMA" id="FYLATWI"/>
<dbReference type="HOGENOM" id="CLU_028277_0_0_1"/>
<protein>
    <recommendedName>
        <fullName evidence="10">TLC domain-containing protein</fullName>
    </recommendedName>
</protein>
<dbReference type="PhylomeDB" id="B3S330"/>
<dbReference type="PANTHER" id="PTHR12560">
    <property type="entry name" value="LONGEVITY ASSURANCE FACTOR 1 LAG1"/>
    <property type="match status" value="1"/>
</dbReference>
<dbReference type="InterPro" id="IPR016439">
    <property type="entry name" value="Lag1/Lac1-like"/>
</dbReference>
<dbReference type="STRING" id="10228.B3S330"/>
<feature type="transmembrane region" description="Helical" evidence="9">
    <location>
        <begin position="243"/>
        <end position="266"/>
    </location>
</feature>
<evidence type="ECO:0000256" key="1">
    <source>
        <dbReference type="ARBA" id="ARBA00004141"/>
    </source>
</evidence>
<feature type="transmembrane region" description="Helical" evidence="9">
    <location>
        <begin position="70"/>
        <end position="93"/>
    </location>
</feature>